<dbReference type="PANTHER" id="PTHR38043:SF1">
    <property type="entry name" value="PROTEIN HEMX"/>
    <property type="match status" value="1"/>
</dbReference>
<evidence type="ECO:0000313" key="4">
    <source>
        <dbReference type="Proteomes" id="UP000192491"/>
    </source>
</evidence>
<evidence type="ECO:0000256" key="1">
    <source>
        <dbReference type="SAM" id="MobiDB-lite"/>
    </source>
</evidence>
<dbReference type="Proteomes" id="UP000192491">
    <property type="component" value="Unassembled WGS sequence"/>
</dbReference>
<dbReference type="InterPro" id="IPR007470">
    <property type="entry name" value="HemX"/>
</dbReference>
<proteinExistence type="predicted"/>
<feature type="compositionally biased region" description="Basic and acidic residues" evidence="1">
    <location>
        <begin position="1"/>
        <end position="14"/>
    </location>
</feature>
<organism evidence="3 4">
    <name type="scientific">Thiothrix lacustris</name>
    <dbReference type="NCBI Taxonomy" id="525917"/>
    <lineage>
        <taxon>Bacteria</taxon>
        <taxon>Pseudomonadati</taxon>
        <taxon>Pseudomonadota</taxon>
        <taxon>Gammaproteobacteria</taxon>
        <taxon>Thiotrichales</taxon>
        <taxon>Thiotrichaceae</taxon>
        <taxon>Thiothrix</taxon>
    </lineage>
</organism>
<keyword evidence="2" id="KW-0472">Membrane</keyword>
<accession>A0A1Y1QSW8</accession>
<keyword evidence="2" id="KW-0812">Transmembrane</keyword>
<dbReference type="PANTHER" id="PTHR38043">
    <property type="entry name" value="PROTEIN HEMX"/>
    <property type="match status" value="1"/>
</dbReference>
<sequence length="447" mass="48425">MIDKAATHEADNDTLHPTVDTAESMGSDTAVDHSVAASRSASARFAAFMSILALSFTVIGIAAGYKHWQRMNDKVREAAAEIANVREQLNTVPTSDALNTLRQDLEAKTAKSLSTNEQALQEMARLQHQTRQFADTVASQVEQVTFLQAKMQQSATPASAAEWQIAEVEFLLKLASRQLHLAHDVRTAITALKEADVLLAKVGSVNYLPVRQQIARDMSSLEAVPVPDIVGVSQRINAMMLGLKPLPALIATPVTEEATPAAEDAQSAVEGNSLWADYKRKVLETLNDAVVIRQHDKPLQMQLDADARLHLFQLLQLRLENLRLLVLQGDATGFVAQLDLLRETLRGYYPPDQAKPLLAELDDIGKVELQPVIPDISSSLKQLDSARQAETARVLQEQSAAESAAESAKPAEAIDTPAEAADAAKTNTSKKPAKNSGKANAAGDKRE</sequence>
<dbReference type="EMBL" id="MTEJ01000052">
    <property type="protein sequence ID" value="OQX13088.1"/>
    <property type="molecule type" value="Genomic_DNA"/>
</dbReference>
<feature type="transmembrane region" description="Helical" evidence="2">
    <location>
        <begin position="45"/>
        <end position="65"/>
    </location>
</feature>
<keyword evidence="2" id="KW-1133">Transmembrane helix</keyword>
<evidence type="ECO:0000313" key="3">
    <source>
        <dbReference type="EMBL" id="OQX13088.1"/>
    </source>
</evidence>
<gene>
    <name evidence="3" type="ORF">BWK73_13070</name>
</gene>
<feature type="compositionally biased region" description="Low complexity" evidence="1">
    <location>
        <begin position="399"/>
        <end position="424"/>
    </location>
</feature>
<protein>
    <recommendedName>
        <fullName evidence="5">HemX protein</fullName>
    </recommendedName>
</protein>
<evidence type="ECO:0008006" key="5">
    <source>
        <dbReference type="Google" id="ProtNLM"/>
    </source>
</evidence>
<feature type="region of interest" description="Disordered" evidence="1">
    <location>
        <begin position="1"/>
        <end position="26"/>
    </location>
</feature>
<dbReference type="Pfam" id="PF04375">
    <property type="entry name" value="HemX"/>
    <property type="match status" value="1"/>
</dbReference>
<dbReference type="AlphaFoldDB" id="A0A1Y1QSW8"/>
<reference evidence="3 4" key="1">
    <citation type="submission" date="2017-01" db="EMBL/GenBank/DDBJ databases">
        <title>Novel large sulfur bacteria in the metagenomes of groundwater-fed chemosynthetic microbial mats in the Lake Huron basin.</title>
        <authorList>
            <person name="Sharrar A.M."/>
            <person name="Flood B.E."/>
            <person name="Bailey J.V."/>
            <person name="Jones D.S."/>
            <person name="Biddanda B."/>
            <person name="Ruberg S.A."/>
            <person name="Marcus D.N."/>
            <person name="Dick G.J."/>
        </authorList>
    </citation>
    <scope>NUCLEOTIDE SEQUENCE [LARGE SCALE GENOMIC DNA]</scope>
    <source>
        <strain evidence="3">A8</strain>
    </source>
</reference>
<feature type="region of interest" description="Disordered" evidence="1">
    <location>
        <begin position="392"/>
        <end position="447"/>
    </location>
</feature>
<comment type="caution">
    <text evidence="3">The sequence shown here is derived from an EMBL/GenBank/DDBJ whole genome shotgun (WGS) entry which is preliminary data.</text>
</comment>
<evidence type="ECO:0000256" key="2">
    <source>
        <dbReference type="SAM" id="Phobius"/>
    </source>
</evidence>
<name>A0A1Y1QSW8_9GAMM</name>